<feature type="transmembrane region" description="Helical" evidence="6">
    <location>
        <begin position="113"/>
        <end position="138"/>
    </location>
</feature>
<dbReference type="GO" id="GO:0005886">
    <property type="term" value="C:plasma membrane"/>
    <property type="evidence" value="ECO:0007669"/>
    <property type="project" value="UniProtKB-SubCell"/>
</dbReference>
<dbReference type="OrthoDB" id="1451945at2"/>
<feature type="transmembrane region" description="Helical" evidence="6">
    <location>
        <begin position="74"/>
        <end position="92"/>
    </location>
</feature>
<comment type="subcellular location">
    <subcellularLocation>
        <location evidence="1">Cell membrane</location>
        <topology evidence="1">Multi-pass membrane protein</topology>
    </subcellularLocation>
</comment>
<protein>
    <submittedName>
        <fullName evidence="7">Lysine transporter LysE</fullName>
    </submittedName>
</protein>
<evidence type="ECO:0000313" key="8">
    <source>
        <dbReference type="Proteomes" id="UP000271937"/>
    </source>
</evidence>
<dbReference type="Proteomes" id="UP000271937">
    <property type="component" value="Unassembled WGS sequence"/>
</dbReference>
<feature type="transmembrane region" description="Helical" evidence="6">
    <location>
        <begin position="150"/>
        <end position="173"/>
    </location>
</feature>
<feature type="transmembrane region" description="Helical" evidence="6">
    <location>
        <begin position="6"/>
        <end position="28"/>
    </location>
</feature>
<evidence type="ECO:0000256" key="1">
    <source>
        <dbReference type="ARBA" id="ARBA00004651"/>
    </source>
</evidence>
<dbReference type="InterPro" id="IPR001123">
    <property type="entry name" value="LeuE-type"/>
</dbReference>
<evidence type="ECO:0000256" key="4">
    <source>
        <dbReference type="ARBA" id="ARBA00022989"/>
    </source>
</evidence>
<accession>A0A3P3WH29</accession>
<feature type="transmembrane region" description="Helical" evidence="6">
    <location>
        <begin position="185"/>
        <end position="206"/>
    </location>
</feature>
<evidence type="ECO:0000313" key="7">
    <source>
        <dbReference type="EMBL" id="RRJ93827.1"/>
    </source>
</evidence>
<dbReference type="Pfam" id="PF01810">
    <property type="entry name" value="LysE"/>
    <property type="match status" value="1"/>
</dbReference>
<proteinExistence type="predicted"/>
<dbReference type="AlphaFoldDB" id="A0A3P3WH29"/>
<keyword evidence="4 6" id="KW-1133">Transmembrane helix</keyword>
<evidence type="ECO:0000256" key="2">
    <source>
        <dbReference type="ARBA" id="ARBA00022475"/>
    </source>
</evidence>
<dbReference type="EMBL" id="RQVR01000002">
    <property type="protein sequence ID" value="RRJ93827.1"/>
    <property type="molecule type" value="Genomic_DNA"/>
</dbReference>
<sequence length="208" mass="23198">MSIFVALLWGLLCSVVGISLPGLLNLTAAKTSIRDGRSRALIFSAGATVVIFIQAYISVAFAKLISNSGDLLKLIQEIGLGAFALLTIYFFFFAKKPKVIQEDNTVRTKVGRFFLGMLLSALNFFPIPFFVLVSVSLANNELMVFSPLTNLFFVLGVIIGSFSVFYLYIVFFQRIQHKTEWLMRNMNYFLGSVTGLVAIINLIKILRE</sequence>
<comment type="caution">
    <text evidence="7">The sequence shown here is derived from an EMBL/GenBank/DDBJ whole genome shotgun (WGS) entry which is preliminary data.</text>
</comment>
<keyword evidence="2" id="KW-1003">Cell membrane</keyword>
<organism evidence="7 8">
    <name type="scientific">Flavobacterium macacae</name>
    <dbReference type="NCBI Taxonomy" id="2488993"/>
    <lineage>
        <taxon>Bacteria</taxon>
        <taxon>Pseudomonadati</taxon>
        <taxon>Bacteroidota</taxon>
        <taxon>Flavobacteriia</taxon>
        <taxon>Flavobacteriales</taxon>
        <taxon>Flavobacteriaceae</taxon>
        <taxon>Flavobacterium</taxon>
    </lineage>
</organism>
<evidence type="ECO:0000256" key="5">
    <source>
        <dbReference type="ARBA" id="ARBA00023136"/>
    </source>
</evidence>
<dbReference type="RefSeq" id="WP_125011606.1">
    <property type="nucleotide sequence ID" value="NZ_RQVR01000002.1"/>
</dbReference>
<keyword evidence="5 6" id="KW-0472">Membrane</keyword>
<keyword evidence="3 6" id="KW-0812">Transmembrane</keyword>
<keyword evidence="8" id="KW-1185">Reference proteome</keyword>
<reference evidence="7 8" key="1">
    <citation type="submission" date="2018-11" db="EMBL/GenBank/DDBJ databases">
        <title>Flavobacterium sp. nov., YIM 102600 draft genome.</title>
        <authorList>
            <person name="Li G."/>
            <person name="Jiang Y."/>
        </authorList>
    </citation>
    <scope>NUCLEOTIDE SEQUENCE [LARGE SCALE GENOMIC DNA]</scope>
    <source>
        <strain evidence="7 8">YIM 102600</strain>
    </source>
</reference>
<gene>
    <name evidence="7" type="ORF">EG849_03035</name>
</gene>
<evidence type="ECO:0000256" key="3">
    <source>
        <dbReference type="ARBA" id="ARBA00022692"/>
    </source>
</evidence>
<evidence type="ECO:0000256" key="6">
    <source>
        <dbReference type="SAM" id="Phobius"/>
    </source>
</evidence>
<dbReference type="GO" id="GO:0006865">
    <property type="term" value="P:amino acid transport"/>
    <property type="evidence" value="ECO:0007669"/>
    <property type="project" value="InterPro"/>
</dbReference>
<name>A0A3P3WH29_9FLAO</name>
<feature type="transmembrane region" description="Helical" evidence="6">
    <location>
        <begin position="40"/>
        <end position="62"/>
    </location>
</feature>